<dbReference type="EMBL" id="BTSX01000099">
    <property type="protein sequence ID" value="GMT08474.1"/>
    <property type="molecule type" value="Genomic_DNA"/>
</dbReference>
<comment type="caution">
    <text evidence="3">The sequence shown here is derived from an EMBL/GenBank/DDBJ whole genome shotgun (WGS) entry which is preliminary data.</text>
</comment>
<dbReference type="AlphaFoldDB" id="A0AAV5UQ83"/>
<sequence>MPHHLPLLVLLSPCVVRIIGKVASRLRWISLLHVWRRRTEVDMWWSCGRLLIRWSGREIAICARGFVVDESERDEGTMVG</sequence>
<name>A0AAV5UQ83_9BILA</name>
<feature type="non-terminal residue" evidence="3">
    <location>
        <position position="80"/>
    </location>
</feature>
<evidence type="ECO:0000313" key="2">
    <source>
        <dbReference type="EMBL" id="GMT05091.1"/>
    </source>
</evidence>
<organism evidence="3 4">
    <name type="scientific">Pristionchus entomophagus</name>
    <dbReference type="NCBI Taxonomy" id="358040"/>
    <lineage>
        <taxon>Eukaryota</taxon>
        <taxon>Metazoa</taxon>
        <taxon>Ecdysozoa</taxon>
        <taxon>Nematoda</taxon>
        <taxon>Chromadorea</taxon>
        <taxon>Rhabditida</taxon>
        <taxon>Rhabditina</taxon>
        <taxon>Diplogasteromorpha</taxon>
        <taxon>Diplogasteroidea</taxon>
        <taxon>Neodiplogasteridae</taxon>
        <taxon>Pristionchus</taxon>
    </lineage>
</organism>
<feature type="signal peptide" evidence="1">
    <location>
        <begin position="1"/>
        <end position="20"/>
    </location>
</feature>
<protein>
    <recommendedName>
        <fullName evidence="5">Secreted protein</fullName>
    </recommendedName>
</protein>
<keyword evidence="1" id="KW-0732">Signal</keyword>
<evidence type="ECO:0000256" key="1">
    <source>
        <dbReference type="SAM" id="SignalP"/>
    </source>
</evidence>
<keyword evidence="4" id="KW-1185">Reference proteome</keyword>
<proteinExistence type="predicted"/>
<evidence type="ECO:0000313" key="4">
    <source>
        <dbReference type="Proteomes" id="UP001432027"/>
    </source>
</evidence>
<dbReference type="EMBL" id="BTSX01000006">
    <property type="protein sequence ID" value="GMT05091.1"/>
    <property type="molecule type" value="Genomic_DNA"/>
</dbReference>
<reference evidence="3" key="1">
    <citation type="submission" date="2023-10" db="EMBL/GenBank/DDBJ databases">
        <title>Genome assembly of Pristionchus species.</title>
        <authorList>
            <person name="Yoshida K."/>
            <person name="Sommer R.J."/>
        </authorList>
    </citation>
    <scope>NUCLEOTIDE SEQUENCE</scope>
    <source>
        <strain evidence="3">RS0144</strain>
    </source>
</reference>
<evidence type="ECO:0008006" key="5">
    <source>
        <dbReference type="Google" id="ProtNLM"/>
    </source>
</evidence>
<evidence type="ECO:0000313" key="3">
    <source>
        <dbReference type="EMBL" id="GMT08474.1"/>
    </source>
</evidence>
<feature type="chain" id="PRO_5044714719" description="Secreted protein" evidence="1">
    <location>
        <begin position="21"/>
        <end position="80"/>
    </location>
</feature>
<dbReference type="Proteomes" id="UP001432027">
    <property type="component" value="Unassembled WGS sequence"/>
</dbReference>
<accession>A0AAV5UQ83</accession>
<gene>
    <name evidence="2" type="ORF">PENTCL1PPCAC_27265</name>
    <name evidence="3" type="ORF">PENTCL1PPCAC_30648</name>
</gene>